<evidence type="ECO:0008006" key="3">
    <source>
        <dbReference type="Google" id="ProtNLM"/>
    </source>
</evidence>
<organism evidence="2">
    <name type="scientific">Micromonospora sp. CCTCC AA 2012012</name>
    <dbReference type="NCBI Taxonomy" id="3111921"/>
    <lineage>
        <taxon>Bacteria</taxon>
        <taxon>Bacillati</taxon>
        <taxon>Actinomycetota</taxon>
        <taxon>Actinomycetes</taxon>
        <taxon>Micromonosporales</taxon>
        <taxon>Micromonosporaceae</taxon>
        <taxon>Micromonospora</taxon>
    </lineage>
</organism>
<dbReference type="EMBL" id="CP159342">
    <property type="protein sequence ID" value="XCH75259.1"/>
    <property type="molecule type" value="Genomic_DNA"/>
</dbReference>
<dbReference type="RefSeq" id="WP_350934578.1">
    <property type="nucleotide sequence ID" value="NZ_CP157762.1"/>
</dbReference>
<reference evidence="1" key="1">
    <citation type="submission" date="2024-01" db="EMBL/GenBank/DDBJ databases">
        <title>The genome sequence of Micromonospora mangrovi CCTCC AA 2012012.</title>
        <authorList>
            <person name="Gao J."/>
        </authorList>
    </citation>
    <scope>NUCLEOTIDE SEQUENCE</scope>
    <source>
        <strain evidence="1">CCTCC AA 2012012</strain>
    </source>
</reference>
<evidence type="ECO:0000313" key="2">
    <source>
        <dbReference type="EMBL" id="XCH75259.1"/>
    </source>
</evidence>
<evidence type="ECO:0000313" key="1">
    <source>
        <dbReference type="EMBL" id="XBP94560.1"/>
    </source>
</evidence>
<reference evidence="2" key="2">
    <citation type="submission" date="2024-06" db="EMBL/GenBank/DDBJ databases">
        <title>Micromonospora mangrovi CCTCC AA 2012012 genome sequences.</title>
        <authorList>
            <person name="Gao J."/>
        </authorList>
    </citation>
    <scope>NUCLEOTIDE SEQUENCE</scope>
    <source>
        <strain evidence="2">CCTCC AA 2012012</strain>
    </source>
</reference>
<gene>
    <name evidence="2" type="ORF">ABUL08_03885</name>
    <name evidence="1" type="ORF">VK199_03880</name>
</gene>
<sequence length="44" mass="4972">MYIGTDRSGRQYLVQAPKTGDVVKVVAVNNWSRTVAAIRRPLRQ</sequence>
<dbReference type="EMBL" id="CP157762">
    <property type="protein sequence ID" value="XBP94560.1"/>
    <property type="molecule type" value="Genomic_DNA"/>
</dbReference>
<proteinExistence type="predicted"/>
<protein>
    <recommendedName>
        <fullName evidence="3">DUF1918 domain-containing protein</fullName>
    </recommendedName>
</protein>
<dbReference type="AlphaFoldDB" id="A0AAU8HFF8"/>
<accession>A0AAU8HFF8</accession>
<name>A0AAU8HFF8_9ACTN</name>